<sequence>MMNQSKLRIKYIKALQKINLQNQSFLIISQGNLIIIQNRCTNSNHQNSSLILALENFLMFNQNLIKKKYFWVSLLCRSKIKIQNQFKKTNNNKNNQRKKNIKLKNLMLIQQKIMQRQMQQQKLYSII</sequence>
<dbReference type="Proteomes" id="UP000009168">
    <property type="component" value="Unassembled WGS sequence"/>
</dbReference>
<dbReference type="KEGG" id="tet:TTHERM_000393109"/>
<keyword evidence="2" id="KW-1185">Reference proteome</keyword>
<evidence type="ECO:0000313" key="1">
    <source>
        <dbReference type="EMBL" id="EWS75488.1"/>
    </source>
</evidence>
<organism evidence="1 2">
    <name type="scientific">Tetrahymena thermophila (strain SB210)</name>
    <dbReference type="NCBI Taxonomy" id="312017"/>
    <lineage>
        <taxon>Eukaryota</taxon>
        <taxon>Sar</taxon>
        <taxon>Alveolata</taxon>
        <taxon>Ciliophora</taxon>
        <taxon>Intramacronucleata</taxon>
        <taxon>Oligohymenophorea</taxon>
        <taxon>Hymenostomatida</taxon>
        <taxon>Tetrahymenina</taxon>
        <taxon>Tetrahymenidae</taxon>
        <taxon>Tetrahymena</taxon>
    </lineage>
</organism>
<proteinExistence type="predicted"/>
<dbReference type="EMBL" id="GG662770">
    <property type="protein sequence ID" value="EWS75488.1"/>
    <property type="molecule type" value="Genomic_DNA"/>
</dbReference>
<dbReference type="GeneID" id="24438726"/>
<dbReference type="AlphaFoldDB" id="W7XF90"/>
<name>W7XF90_TETTS</name>
<evidence type="ECO:0000313" key="2">
    <source>
        <dbReference type="Proteomes" id="UP000009168"/>
    </source>
</evidence>
<reference evidence="2" key="1">
    <citation type="journal article" date="2006" name="PLoS Biol.">
        <title>Macronuclear genome sequence of the ciliate Tetrahymena thermophila, a model eukaryote.</title>
        <authorList>
            <person name="Eisen J.A."/>
            <person name="Coyne R.S."/>
            <person name="Wu M."/>
            <person name="Wu D."/>
            <person name="Thiagarajan M."/>
            <person name="Wortman J.R."/>
            <person name="Badger J.H."/>
            <person name="Ren Q."/>
            <person name="Amedeo P."/>
            <person name="Jones K.M."/>
            <person name="Tallon L.J."/>
            <person name="Delcher A.L."/>
            <person name="Salzberg S.L."/>
            <person name="Silva J.C."/>
            <person name="Haas B.J."/>
            <person name="Majoros W.H."/>
            <person name="Farzad M."/>
            <person name="Carlton J.M."/>
            <person name="Smith R.K. Jr."/>
            <person name="Garg J."/>
            <person name="Pearlman R.E."/>
            <person name="Karrer K.M."/>
            <person name="Sun L."/>
            <person name="Manning G."/>
            <person name="Elde N.C."/>
            <person name="Turkewitz A.P."/>
            <person name="Asai D.J."/>
            <person name="Wilkes D.E."/>
            <person name="Wang Y."/>
            <person name="Cai H."/>
            <person name="Collins K."/>
            <person name="Stewart B.A."/>
            <person name="Lee S.R."/>
            <person name="Wilamowska K."/>
            <person name="Weinberg Z."/>
            <person name="Ruzzo W.L."/>
            <person name="Wloga D."/>
            <person name="Gaertig J."/>
            <person name="Frankel J."/>
            <person name="Tsao C.-C."/>
            <person name="Gorovsky M.A."/>
            <person name="Keeling P.J."/>
            <person name="Waller R.F."/>
            <person name="Patron N.J."/>
            <person name="Cherry J.M."/>
            <person name="Stover N.A."/>
            <person name="Krieger C.J."/>
            <person name="del Toro C."/>
            <person name="Ryder H.F."/>
            <person name="Williamson S.C."/>
            <person name="Barbeau R.A."/>
            <person name="Hamilton E.P."/>
            <person name="Orias E."/>
        </authorList>
    </citation>
    <scope>NUCLEOTIDE SEQUENCE [LARGE SCALE GENOMIC DNA]</scope>
    <source>
        <strain evidence="2">SB210</strain>
    </source>
</reference>
<accession>W7XF90</accession>
<protein>
    <submittedName>
        <fullName evidence="1">Uncharacterized protein</fullName>
    </submittedName>
</protein>
<dbReference type="RefSeq" id="XP_012651957.1">
    <property type="nucleotide sequence ID" value="XM_012796503.1"/>
</dbReference>
<dbReference type="InParanoid" id="W7XF90"/>
<gene>
    <name evidence="1" type="ORF">TTHERM_000393109</name>
</gene>